<accession>A0A139H265</accession>
<organism evidence="2 3">
    <name type="scientific">Pseudocercospora eumusae</name>
    <dbReference type="NCBI Taxonomy" id="321146"/>
    <lineage>
        <taxon>Eukaryota</taxon>
        <taxon>Fungi</taxon>
        <taxon>Dikarya</taxon>
        <taxon>Ascomycota</taxon>
        <taxon>Pezizomycotina</taxon>
        <taxon>Dothideomycetes</taxon>
        <taxon>Dothideomycetidae</taxon>
        <taxon>Mycosphaerellales</taxon>
        <taxon>Mycosphaerellaceae</taxon>
        <taxon>Pseudocercospora</taxon>
    </lineage>
</organism>
<evidence type="ECO:0000313" key="3">
    <source>
        <dbReference type="Proteomes" id="UP000070133"/>
    </source>
</evidence>
<feature type="region of interest" description="Disordered" evidence="1">
    <location>
        <begin position="27"/>
        <end position="49"/>
    </location>
</feature>
<proteinExistence type="predicted"/>
<dbReference type="AlphaFoldDB" id="A0A139H265"/>
<reference evidence="2 3" key="1">
    <citation type="submission" date="2015-07" db="EMBL/GenBank/DDBJ databases">
        <title>Comparative genomics of the Sigatoka disease complex on banana suggests a link between parallel evolutionary changes in Pseudocercospora fijiensis and Pseudocercospora eumusae and increased virulence on the banana host.</title>
        <authorList>
            <person name="Chang T.-C."/>
            <person name="Salvucci A."/>
            <person name="Crous P.W."/>
            <person name="Stergiopoulos I."/>
        </authorList>
    </citation>
    <scope>NUCLEOTIDE SEQUENCE [LARGE SCALE GENOMIC DNA]</scope>
    <source>
        <strain evidence="2 3">CBS 114824</strain>
    </source>
</reference>
<name>A0A139H265_9PEZI</name>
<dbReference type="EMBL" id="LFZN01000171">
    <property type="protein sequence ID" value="KXS96557.1"/>
    <property type="molecule type" value="Genomic_DNA"/>
</dbReference>
<protein>
    <submittedName>
        <fullName evidence="2">Uncharacterized protein</fullName>
    </submittedName>
</protein>
<comment type="caution">
    <text evidence="2">The sequence shown here is derived from an EMBL/GenBank/DDBJ whole genome shotgun (WGS) entry which is preliminary data.</text>
</comment>
<sequence>MALRCFGVLVLPCLIGCLPFAFFAGGRKASSESSSSSSTSTSTSSSSMLGSARFLGLPGPFFCFPGY</sequence>
<keyword evidence="3" id="KW-1185">Reference proteome</keyword>
<gene>
    <name evidence="2" type="ORF">AC578_1961</name>
</gene>
<evidence type="ECO:0000313" key="2">
    <source>
        <dbReference type="EMBL" id="KXS96557.1"/>
    </source>
</evidence>
<evidence type="ECO:0000256" key="1">
    <source>
        <dbReference type="SAM" id="MobiDB-lite"/>
    </source>
</evidence>
<feature type="compositionally biased region" description="Low complexity" evidence="1">
    <location>
        <begin position="31"/>
        <end position="47"/>
    </location>
</feature>
<dbReference type="Proteomes" id="UP000070133">
    <property type="component" value="Unassembled WGS sequence"/>
</dbReference>